<sequence>MANNVTVNNLTDVSSYATMREDILNLSENNHVAMILVPFHKHSSTNGEAKIVVVVVMTSPLSCCVGGDNDQEALTDTKRMTNSLDVALNVIRFRPSKLDAMLKQDGDQGNNKKDGILKIIAETKKERELEDDLINEFRFSLYIVGHSQGVKSPLTMGLSEWSDYPELGPVGETLIELIVHALVLCCNNVLVQQLASSQPSRHYSSLVSVCLPSFVSIFSRIEFNNKGILRDNVWKDEETMQHFRPEDAKMILKIHLPRTPQADQIIWHYDKLGNYSVKSGYQIALRLKFPDSPCSSENSQTVWSVIWKLDLPEKSEDLNMARIKEFPTHSC</sequence>
<evidence type="ECO:0000256" key="3">
    <source>
        <dbReference type="ARBA" id="ARBA00022958"/>
    </source>
</evidence>
<keyword evidence="1" id="KW-0813">Transport</keyword>
<dbReference type="GO" id="GO:0098662">
    <property type="term" value="P:inorganic cation transmembrane transport"/>
    <property type="evidence" value="ECO:0007669"/>
    <property type="project" value="TreeGrafter"/>
</dbReference>
<dbReference type="EMBL" id="JBCGBO010000025">
    <property type="protein sequence ID" value="KAK9175798.1"/>
    <property type="molecule type" value="Genomic_DNA"/>
</dbReference>
<evidence type="ECO:0000313" key="5">
    <source>
        <dbReference type="EMBL" id="KAK9175798.1"/>
    </source>
</evidence>
<reference evidence="5 6" key="1">
    <citation type="submission" date="2024-05" db="EMBL/GenBank/DDBJ databases">
        <title>Haplotype-resolved chromosome-level genome assembly of Huyou (Citrus changshanensis).</title>
        <authorList>
            <person name="Miao C."/>
            <person name="Chen W."/>
            <person name="Wu Y."/>
            <person name="Wang L."/>
            <person name="Zhao S."/>
            <person name="Grierson D."/>
            <person name="Xu C."/>
            <person name="Chen K."/>
        </authorList>
    </citation>
    <scope>NUCLEOTIDE SEQUENCE [LARGE SCALE GENOMIC DNA]</scope>
    <source>
        <strain evidence="5">01-14</strain>
        <tissue evidence="5">Leaf</tissue>
    </source>
</reference>
<protein>
    <submittedName>
        <fullName evidence="5">Uncharacterized protein</fullName>
    </submittedName>
</protein>
<keyword evidence="2" id="KW-0633">Potassium transport</keyword>
<evidence type="ECO:0000313" key="6">
    <source>
        <dbReference type="Proteomes" id="UP001428341"/>
    </source>
</evidence>
<evidence type="ECO:0000256" key="2">
    <source>
        <dbReference type="ARBA" id="ARBA00022538"/>
    </source>
</evidence>
<gene>
    <name evidence="5" type="ORF">WN944_027807</name>
</gene>
<dbReference type="Proteomes" id="UP001428341">
    <property type="component" value="Unassembled WGS sequence"/>
</dbReference>
<keyword evidence="6" id="KW-1185">Reference proteome</keyword>
<accession>A0AAP0LJB0</accession>
<dbReference type="GO" id="GO:0006813">
    <property type="term" value="P:potassium ion transport"/>
    <property type="evidence" value="ECO:0007669"/>
    <property type="project" value="UniProtKB-KW"/>
</dbReference>
<evidence type="ECO:0000256" key="4">
    <source>
        <dbReference type="ARBA" id="ARBA00023065"/>
    </source>
</evidence>
<dbReference type="PANTHER" id="PTHR32468:SF74">
    <property type="entry name" value="CATION_H(+) ANTIPORTER 21-RELATED"/>
    <property type="match status" value="1"/>
</dbReference>
<comment type="caution">
    <text evidence="5">The sequence shown here is derived from an EMBL/GenBank/DDBJ whole genome shotgun (WGS) entry which is preliminary data.</text>
</comment>
<dbReference type="AlphaFoldDB" id="A0AAP0LJB0"/>
<dbReference type="GO" id="GO:0006885">
    <property type="term" value="P:regulation of pH"/>
    <property type="evidence" value="ECO:0007669"/>
    <property type="project" value="TreeGrafter"/>
</dbReference>
<dbReference type="PANTHER" id="PTHR32468">
    <property type="entry name" value="CATION/H + ANTIPORTER"/>
    <property type="match status" value="1"/>
</dbReference>
<dbReference type="InterPro" id="IPR050794">
    <property type="entry name" value="CPA2_transporter"/>
</dbReference>
<organism evidence="5 6">
    <name type="scientific">Citrus x changshan-huyou</name>
    <dbReference type="NCBI Taxonomy" id="2935761"/>
    <lineage>
        <taxon>Eukaryota</taxon>
        <taxon>Viridiplantae</taxon>
        <taxon>Streptophyta</taxon>
        <taxon>Embryophyta</taxon>
        <taxon>Tracheophyta</taxon>
        <taxon>Spermatophyta</taxon>
        <taxon>Magnoliopsida</taxon>
        <taxon>eudicotyledons</taxon>
        <taxon>Gunneridae</taxon>
        <taxon>Pentapetalae</taxon>
        <taxon>rosids</taxon>
        <taxon>malvids</taxon>
        <taxon>Sapindales</taxon>
        <taxon>Rutaceae</taxon>
        <taxon>Aurantioideae</taxon>
        <taxon>Citrus</taxon>
    </lineage>
</organism>
<proteinExistence type="predicted"/>
<keyword evidence="4" id="KW-0406">Ion transport</keyword>
<dbReference type="GO" id="GO:0012505">
    <property type="term" value="C:endomembrane system"/>
    <property type="evidence" value="ECO:0007669"/>
    <property type="project" value="TreeGrafter"/>
</dbReference>
<keyword evidence="3" id="KW-0630">Potassium</keyword>
<evidence type="ECO:0000256" key="1">
    <source>
        <dbReference type="ARBA" id="ARBA00022448"/>
    </source>
</evidence>
<name>A0AAP0LJB0_9ROSI</name>